<dbReference type="KEGG" id="api:100160402"/>
<accession>A0A8R2D7Q7</accession>
<dbReference type="GO" id="GO:0006082">
    <property type="term" value="P:organic acid metabolic process"/>
    <property type="evidence" value="ECO:0007669"/>
    <property type="project" value="TreeGrafter"/>
</dbReference>
<dbReference type="Gene3D" id="1.10.630.10">
    <property type="entry name" value="Cytochrome P450"/>
    <property type="match status" value="1"/>
</dbReference>
<evidence type="ECO:0000313" key="10">
    <source>
        <dbReference type="EnsemblMetazoa" id="XP_016665155.1"/>
    </source>
</evidence>
<keyword evidence="5 9" id="KW-0560">Oxidoreductase</keyword>
<dbReference type="PANTHER" id="PTHR24300:SF376">
    <property type="entry name" value="CYTOCHROME P450 15A1"/>
    <property type="match status" value="1"/>
</dbReference>
<organism evidence="10 11">
    <name type="scientific">Acyrthosiphon pisum</name>
    <name type="common">Pea aphid</name>
    <dbReference type="NCBI Taxonomy" id="7029"/>
    <lineage>
        <taxon>Eukaryota</taxon>
        <taxon>Metazoa</taxon>
        <taxon>Ecdysozoa</taxon>
        <taxon>Arthropoda</taxon>
        <taxon>Hexapoda</taxon>
        <taxon>Insecta</taxon>
        <taxon>Pterygota</taxon>
        <taxon>Neoptera</taxon>
        <taxon>Paraneoptera</taxon>
        <taxon>Hemiptera</taxon>
        <taxon>Sternorrhyncha</taxon>
        <taxon>Aphidomorpha</taxon>
        <taxon>Aphidoidea</taxon>
        <taxon>Aphididae</taxon>
        <taxon>Macrosiphini</taxon>
        <taxon>Acyrthosiphon</taxon>
    </lineage>
</organism>
<evidence type="ECO:0000256" key="1">
    <source>
        <dbReference type="ARBA" id="ARBA00001971"/>
    </source>
</evidence>
<dbReference type="InterPro" id="IPR050182">
    <property type="entry name" value="Cytochrome_P450_fam2"/>
</dbReference>
<dbReference type="GO" id="GO:0016712">
    <property type="term" value="F:oxidoreductase activity, acting on paired donors, with incorporation or reduction of molecular oxygen, reduced flavin or flavoprotein as one donor, and incorporation of one atom of oxygen"/>
    <property type="evidence" value="ECO:0007669"/>
    <property type="project" value="TreeGrafter"/>
</dbReference>
<keyword evidence="7 9" id="KW-0503">Monooxygenase</keyword>
<dbReference type="InterPro" id="IPR036396">
    <property type="entry name" value="Cyt_P450_sf"/>
</dbReference>
<dbReference type="PRINTS" id="PR00385">
    <property type="entry name" value="P450"/>
</dbReference>
<evidence type="ECO:0008006" key="12">
    <source>
        <dbReference type="Google" id="ProtNLM"/>
    </source>
</evidence>
<dbReference type="GO" id="GO:0005506">
    <property type="term" value="F:iron ion binding"/>
    <property type="evidence" value="ECO:0007669"/>
    <property type="project" value="InterPro"/>
</dbReference>
<keyword evidence="3 8" id="KW-0349">Heme</keyword>
<keyword evidence="4 8" id="KW-0479">Metal-binding</keyword>
<dbReference type="InterPro" id="IPR002401">
    <property type="entry name" value="Cyt_P450_E_grp-I"/>
</dbReference>
<dbReference type="FunFam" id="1.10.630.10:FF:000036">
    <property type="entry name" value="CYtochrome P450 family"/>
    <property type="match status" value="1"/>
</dbReference>
<name>A0A8R2D7Q7_ACYPI</name>
<feature type="binding site" description="axial binding residue" evidence="8">
    <location>
        <position position="436"/>
    </location>
    <ligand>
        <name>heme</name>
        <dbReference type="ChEBI" id="CHEBI:30413"/>
    </ligand>
    <ligandPart>
        <name>Fe</name>
        <dbReference type="ChEBI" id="CHEBI:18248"/>
    </ligandPart>
</feature>
<dbReference type="GO" id="GO:0005737">
    <property type="term" value="C:cytoplasm"/>
    <property type="evidence" value="ECO:0007669"/>
    <property type="project" value="TreeGrafter"/>
</dbReference>
<evidence type="ECO:0000256" key="5">
    <source>
        <dbReference type="ARBA" id="ARBA00023002"/>
    </source>
</evidence>
<dbReference type="Proteomes" id="UP000007819">
    <property type="component" value="Chromosome X"/>
</dbReference>
<dbReference type="GO" id="GO:0020037">
    <property type="term" value="F:heme binding"/>
    <property type="evidence" value="ECO:0007669"/>
    <property type="project" value="InterPro"/>
</dbReference>
<dbReference type="SUPFAM" id="SSF48264">
    <property type="entry name" value="Cytochrome P450"/>
    <property type="match status" value="1"/>
</dbReference>
<sequence>MFIAAATITIFIIFCFLDIITSPKYPSGPTRVPLLGNFLEIQKLKNKLGFYHLVWDKLAKCYGQVYSVKFGPIETVVVSGYDAVREVLSKDDFDGQADGFFFRTRAFYKKLGIVFVDGPMWTEQRKFCMRHLQKLGFCGDVMEKIVIEEVNDLVLDITRKYENGKSIEVRGLFEVSVLNGLWAMLAGGRFSLNDSRLARVVELIHESLRILDMPGGILNQWPFIRYLAPKLSRNKHLKQIINELYILLKESVEEHKCSENDQEDFISAFLMDIEKNKKSLGSFSEEQLVVILLDLFLAGSETTSITLSSVILHLLMNQDIQTKVRAELDAVIGDREILPSDRKRLNYLEAVFMEVQRHSNVVPLAIATNRTIRKTTLQDYIIPKDTLVLASIWSVHMDEQHWGDPEVFRPERFLDSKGKIINDSWLMPFGVGKRRCLGEKLAKTYIFMFIAKLIQHFEIRIPTDIQLPDKPQNGVNISQTPVSVFFIPRRCLKAN</sequence>
<dbReference type="PROSITE" id="PS00086">
    <property type="entry name" value="CYTOCHROME_P450"/>
    <property type="match status" value="1"/>
</dbReference>
<keyword evidence="6 8" id="KW-0408">Iron</keyword>
<reference evidence="11" key="1">
    <citation type="submission" date="2010-06" db="EMBL/GenBank/DDBJ databases">
        <authorList>
            <person name="Jiang H."/>
            <person name="Abraham K."/>
            <person name="Ali S."/>
            <person name="Alsbrooks S.L."/>
            <person name="Anim B.N."/>
            <person name="Anosike U.S."/>
            <person name="Attaway T."/>
            <person name="Bandaranaike D.P."/>
            <person name="Battles P.K."/>
            <person name="Bell S.N."/>
            <person name="Bell A.V."/>
            <person name="Beltran B."/>
            <person name="Bickham C."/>
            <person name="Bustamante Y."/>
            <person name="Caleb T."/>
            <person name="Canada A."/>
            <person name="Cardenas V."/>
            <person name="Carter K."/>
            <person name="Chacko J."/>
            <person name="Chandrabose M.N."/>
            <person name="Chavez D."/>
            <person name="Chavez A."/>
            <person name="Chen L."/>
            <person name="Chu H.-S."/>
            <person name="Claassen K.J."/>
            <person name="Cockrell R."/>
            <person name="Collins M."/>
            <person name="Cooper J.A."/>
            <person name="Cree A."/>
            <person name="Curry S.M."/>
            <person name="Da Y."/>
            <person name="Dao M.D."/>
            <person name="Das B."/>
            <person name="Davila M.-L."/>
            <person name="Davy-Carroll L."/>
            <person name="Denson S."/>
            <person name="Dinh H."/>
            <person name="Ebong V.E."/>
            <person name="Edwards J.R."/>
            <person name="Egan A."/>
            <person name="El-Daye J."/>
            <person name="Escobedo L."/>
            <person name="Fernandez S."/>
            <person name="Fernando P.R."/>
            <person name="Flagg N."/>
            <person name="Forbes L.D."/>
            <person name="Fowler R.G."/>
            <person name="Fu Q."/>
            <person name="Gabisi R.A."/>
            <person name="Ganer J."/>
            <person name="Garbino Pronczuk A."/>
            <person name="Garcia R.M."/>
            <person name="Garner T."/>
            <person name="Garrett T.E."/>
            <person name="Gonzalez D.A."/>
            <person name="Hamid H."/>
            <person name="Hawkins E.S."/>
            <person name="Hirani K."/>
            <person name="Hogues M.E."/>
            <person name="Hollins B."/>
            <person name="Hsiao C.-H."/>
            <person name="Jabil R."/>
            <person name="James M.L."/>
            <person name="Jhangiani S.N."/>
            <person name="Johnson B."/>
            <person name="Johnson Q."/>
            <person name="Joshi V."/>
            <person name="Kalu J.B."/>
            <person name="Kam C."/>
            <person name="Kashfia A."/>
            <person name="Keebler J."/>
            <person name="Kisamo H."/>
            <person name="Kovar C.L."/>
            <person name="Lago L.A."/>
            <person name="Lai C.-Y."/>
            <person name="Laidlaw J."/>
            <person name="Lara F."/>
            <person name="Le T.-K."/>
            <person name="Lee S.L."/>
            <person name="Legall F.H."/>
            <person name="Lemon S.J."/>
            <person name="Lewis L.R."/>
            <person name="Li B."/>
            <person name="Liu Y."/>
            <person name="Liu Y.-S."/>
            <person name="Lopez J."/>
            <person name="Lozado R.J."/>
            <person name="Lu J."/>
            <person name="Madu R.C."/>
            <person name="Maheshwari M."/>
            <person name="Maheshwari R."/>
            <person name="Malloy K."/>
            <person name="Martinez E."/>
            <person name="Mathew T."/>
            <person name="Mercado I.C."/>
            <person name="Mercado C."/>
            <person name="Meyer B."/>
            <person name="Montgomery K."/>
            <person name="Morgan M.B."/>
            <person name="Munidasa M."/>
            <person name="Nazareth L.V."/>
            <person name="Nelson J."/>
            <person name="Ng B.M."/>
            <person name="Nguyen N.B."/>
            <person name="Nguyen P.Q."/>
            <person name="Nguyen T."/>
            <person name="Obregon M."/>
            <person name="Okwuonu G.O."/>
            <person name="Onwere C.G."/>
            <person name="Orozco G."/>
            <person name="Parra A."/>
            <person name="Patel S."/>
            <person name="Patil S."/>
            <person name="Perez A."/>
            <person name="Perez Y."/>
            <person name="Pham C."/>
            <person name="Primus E.L."/>
            <person name="Pu L.-L."/>
            <person name="Puazo M."/>
            <person name="Qin X."/>
            <person name="Quiroz J.B."/>
            <person name="Reese J."/>
            <person name="Richards S."/>
            <person name="Rives C.M."/>
            <person name="Robberts R."/>
            <person name="Ruiz S.J."/>
            <person name="Ruiz M.J."/>
            <person name="Santibanez J."/>
            <person name="Schneider B.W."/>
            <person name="Sisson I."/>
            <person name="Smith M."/>
            <person name="Sodergren E."/>
            <person name="Song X.-Z."/>
            <person name="Song B.B."/>
            <person name="Summersgill H."/>
            <person name="Thelus R."/>
            <person name="Thornton R.D."/>
            <person name="Trejos Z.Y."/>
            <person name="Usmani K."/>
            <person name="Vattathil S."/>
            <person name="Villasana D."/>
            <person name="Walker D.L."/>
            <person name="Wang S."/>
            <person name="Wang K."/>
            <person name="White C.S."/>
            <person name="Williams A.C."/>
            <person name="Williamson J."/>
            <person name="Wilson K."/>
            <person name="Woghiren I.O."/>
            <person name="Woodworth J.R."/>
            <person name="Worley K.C."/>
            <person name="Wright R.A."/>
            <person name="Wu W."/>
            <person name="Young L."/>
            <person name="Zhang L."/>
            <person name="Zhang J."/>
            <person name="Zhu Y."/>
            <person name="Muzny D.M."/>
            <person name="Weinstock G."/>
            <person name="Gibbs R.A."/>
        </authorList>
    </citation>
    <scope>NUCLEOTIDE SEQUENCE [LARGE SCALE GENOMIC DNA]</scope>
    <source>
        <strain evidence="11">LSR1</strain>
    </source>
</reference>
<dbReference type="InterPro" id="IPR017972">
    <property type="entry name" value="Cyt_P450_CS"/>
</dbReference>
<dbReference type="GO" id="GO:0008395">
    <property type="term" value="F:steroid hydroxylase activity"/>
    <property type="evidence" value="ECO:0007669"/>
    <property type="project" value="TreeGrafter"/>
</dbReference>
<dbReference type="PANTHER" id="PTHR24300">
    <property type="entry name" value="CYTOCHROME P450 508A4-RELATED"/>
    <property type="match status" value="1"/>
</dbReference>
<dbReference type="GeneID" id="100160402"/>
<evidence type="ECO:0000256" key="3">
    <source>
        <dbReference type="ARBA" id="ARBA00022617"/>
    </source>
</evidence>
<reference evidence="10" key="2">
    <citation type="submission" date="2022-06" db="UniProtKB">
        <authorList>
            <consortium name="EnsemblMetazoa"/>
        </authorList>
    </citation>
    <scope>IDENTIFICATION</scope>
</reference>
<evidence type="ECO:0000256" key="2">
    <source>
        <dbReference type="ARBA" id="ARBA00010617"/>
    </source>
</evidence>
<evidence type="ECO:0000256" key="8">
    <source>
        <dbReference type="PIRSR" id="PIRSR602401-1"/>
    </source>
</evidence>
<evidence type="ECO:0000256" key="7">
    <source>
        <dbReference type="ARBA" id="ARBA00023033"/>
    </source>
</evidence>
<dbReference type="RefSeq" id="XP_016665155.1">
    <property type="nucleotide sequence ID" value="XM_016809666.2"/>
</dbReference>
<dbReference type="Pfam" id="PF00067">
    <property type="entry name" value="p450"/>
    <property type="match status" value="1"/>
</dbReference>
<dbReference type="AlphaFoldDB" id="A0A8R2D7Q7"/>
<evidence type="ECO:0000256" key="4">
    <source>
        <dbReference type="ARBA" id="ARBA00022723"/>
    </source>
</evidence>
<comment type="cofactor">
    <cofactor evidence="1 8">
        <name>heme</name>
        <dbReference type="ChEBI" id="CHEBI:30413"/>
    </cofactor>
</comment>
<dbReference type="OrthoDB" id="1055148at2759"/>
<protein>
    <recommendedName>
        <fullName evidence="12">Cytochrome P450</fullName>
    </recommendedName>
</protein>
<keyword evidence="11" id="KW-1185">Reference proteome</keyword>
<dbReference type="GO" id="GO:0006805">
    <property type="term" value="P:xenobiotic metabolic process"/>
    <property type="evidence" value="ECO:0007669"/>
    <property type="project" value="TreeGrafter"/>
</dbReference>
<evidence type="ECO:0000313" key="11">
    <source>
        <dbReference type="Proteomes" id="UP000007819"/>
    </source>
</evidence>
<proteinExistence type="inferred from homology"/>
<evidence type="ECO:0000256" key="9">
    <source>
        <dbReference type="RuleBase" id="RU000461"/>
    </source>
</evidence>
<dbReference type="InterPro" id="IPR001128">
    <property type="entry name" value="Cyt_P450"/>
</dbReference>
<evidence type="ECO:0000256" key="6">
    <source>
        <dbReference type="ARBA" id="ARBA00023004"/>
    </source>
</evidence>
<dbReference type="EnsemblMetazoa" id="XM_016809666.2">
    <property type="protein sequence ID" value="XP_016665155.1"/>
    <property type="gene ID" value="LOC100160402"/>
</dbReference>
<dbReference type="PRINTS" id="PR00463">
    <property type="entry name" value="EP450I"/>
</dbReference>
<comment type="similarity">
    <text evidence="2 9">Belongs to the cytochrome P450 family.</text>
</comment>